<organism evidence="2 3">
    <name type="scientific">Sphaerisporangium flaviroseum</name>
    <dbReference type="NCBI Taxonomy" id="509199"/>
    <lineage>
        <taxon>Bacteria</taxon>
        <taxon>Bacillati</taxon>
        <taxon>Actinomycetota</taxon>
        <taxon>Actinomycetes</taxon>
        <taxon>Streptosporangiales</taxon>
        <taxon>Streptosporangiaceae</taxon>
        <taxon>Sphaerisporangium</taxon>
    </lineage>
</organism>
<evidence type="ECO:0000313" key="2">
    <source>
        <dbReference type="EMBL" id="GAA3790247.1"/>
    </source>
</evidence>
<evidence type="ECO:0000256" key="1">
    <source>
        <dbReference type="SAM" id="MobiDB-lite"/>
    </source>
</evidence>
<dbReference type="RefSeq" id="WP_344933918.1">
    <property type="nucleotide sequence ID" value="NZ_BAAAZR010000001.1"/>
</dbReference>
<gene>
    <name evidence="2" type="ORF">GCM10022226_06420</name>
</gene>
<feature type="region of interest" description="Disordered" evidence="1">
    <location>
        <begin position="46"/>
        <end position="68"/>
    </location>
</feature>
<evidence type="ECO:0000313" key="3">
    <source>
        <dbReference type="Proteomes" id="UP001500888"/>
    </source>
</evidence>
<dbReference type="EMBL" id="BAAAZR010000001">
    <property type="protein sequence ID" value="GAA3790247.1"/>
    <property type="molecule type" value="Genomic_DNA"/>
</dbReference>
<reference evidence="3" key="1">
    <citation type="journal article" date="2019" name="Int. J. Syst. Evol. Microbiol.">
        <title>The Global Catalogue of Microorganisms (GCM) 10K type strain sequencing project: providing services to taxonomists for standard genome sequencing and annotation.</title>
        <authorList>
            <consortium name="The Broad Institute Genomics Platform"/>
            <consortium name="The Broad Institute Genome Sequencing Center for Infectious Disease"/>
            <person name="Wu L."/>
            <person name="Ma J."/>
        </authorList>
    </citation>
    <scope>NUCLEOTIDE SEQUENCE [LARGE SCALE GENOMIC DNA]</scope>
    <source>
        <strain evidence="3">JCM 16908</strain>
    </source>
</reference>
<accession>A0ABP7HF28</accession>
<proteinExistence type="predicted"/>
<protein>
    <submittedName>
        <fullName evidence="2">Uncharacterized protein</fullName>
    </submittedName>
</protein>
<comment type="caution">
    <text evidence="2">The sequence shown here is derived from an EMBL/GenBank/DDBJ whole genome shotgun (WGS) entry which is preliminary data.</text>
</comment>
<sequence length="68" mass="7345">MKIRIIGLPDEVTQAAEIIGTAFDVIEISDPYPCRGASRNVRIYTEVRPPERPAITPSQAGSPPQPSA</sequence>
<name>A0ABP7HF28_9ACTN</name>
<dbReference type="Proteomes" id="UP001500888">
    <property type="component" value="Unassembled WGS sequence"/>
</dbReference>
<keyword evidence="3" id="KW-1185">Reference proteome</keyword>